<sequence>WDDILFKMWGLTRNEHAVLSTYVPRVEERGLNVNERWEVPHICRVFFTPGEHMVRNEQAKSVMMLTRPKMTSTWAAGFAFNKCHADKRTPYDPHLPSLFDGEEFSKFARLWTRGYDVYTPHRSVVYHDYNHGPSTVAAASWTRDGKELERSRNRLKVLLGDSTAPLARNTSEAHAFLARWDLGNRRSLEQLIQFTGVDTVNREILHSSCGYLAWVPFEREGEGEDDDRDPREPDADRHQTEAGLRSVGALQDGRRAKIPWTFAGLLLGLLFLVGVLLTRQRRAFLP</sequence>
<dbReference type="EMBL" id="JU967992">
    <property type="protein sequence ID" value="AFJ68853.1"/>
    <property type="molecule type" value="mRNA"/>
</dbReference>
<feature type="transmembrane region" description="Helical" evidence="2">
    <location>
        <begin position="258"/>
        <end position="277"/>
    </location>
</feature>
<feature type="non-terminal residue" evidence="3">
    <location>
        <position position="286"/>
    </location>
</feature>
<dbReference type="AlphaFoldDB" id="I2CPM0"/>
<keyword evidence="2" id="KW-0472">Membrane</keyword>
<evidence type="ECO:0000256" key="1">
    <source>
        <dbReference type="SAM" id="MobiDB-lite"/>
    </source>
</evidence>
<feature type="compositionally biased region" description="Basic and acidic residues" evidence="1">
    <location>
        <begin position="228"/>
        <end position="240"/>
    </location>
</feature>
<reference evidence="3" key="1">
    <citation type="journal article" date="2012" name="Bioengineered">
        <title>Additional insights into the genome of the oleaginous model alga Nannochloropsis gaditana.</title>
        <authorList>
            <person name="Jinkerson R.E."/>
            <person name="Radakovits R."/>
            <person name="Posewitz M.C."/>
        </authorList>
    </citation>
    <scope>NUCLEOTIDE SEQUENCE</scope>
    <source>
        <strain evidence="3">CCMP526</strain>
    </source>
</reference>
<protein>
    <submittedName>
        <fullName evidence="3">Uncharacterized protein</fullName>
    </submittedName>
</protein>
<reference evidence="3" key="2">
    <citation type="journal article" date="2012" name="Nat. Commun.">
        <title>Draft genome sequence and genetic transformation of the oleaginous alga Nannochloropis gaditana.</title>
        <authorList>
            <person name="Radakovits R."/>
            <person name="Jinkerson R.E."/>
            <person name="Fuerstenberg S.I."/>
            <person name="Tae H."/>
            <person name="Settlage R.E."/>
            <person name="Boore J.L."/>
            <person name="Posewitz M.C."/>
        </authorList>
    </citation>
    <scope>NUCLEOTIDE SEQUENCE</scope>
    <source>
        <strain evidence="3">CCMP526</strain>
    </source>
</reference>
<accession>I2CPM0</accession>
<feature type="region of interest" description="Disordered" evidence="1">
    <location>
        <begin position="220"/>
        <end position="246"/>
    </location>
</feature>
<proteinExistence type="evidence at transcript level"/>
<dbReference type="PANTHER" id="PTHR34496:SF6">
    <property type="entry name" value="GLYCOSYLTRANSFERASE 2-LIKE DOMAIN-CONTAINING PROTEIN"/>
    <property type="match status" value="1"/>
</dbReference>
<dbReference type="Pfam" id="PF11397">
    <property type="entry name" value="GlcNAc"/>
    <property type="match status" value="1"/>
</dbReference>
<feature type="non-terminal residue" evidence="3">
    <location>
        <position position="1"/>
    </location>
</feature>
<keyword evidence="2" id="KW-1133">Transmembrane helix</keyword>
<dbReference type="PANTHER" id="PTHR34496">
    <property type="entry name" value="GLCNAC TRANSFERASE-RELATED"/>
    <property type="match status" value="1"/>
</dbReference>
<dbReference type="InterPro" id="IPR021067">
    <property type="entry name" value="Glycosyltransferase"/>
</dbReference>
<evidence type="ECO:0000313" key="3">
    <source>
        <dbReference type="EMBL" id="AFJ68853.1"/>
    </source>
</evidence>
<keyword evidence="2" id="KW-0812">Transmembrane</keyword>
<organism evidence="3">
    <name type="scientific">Nannochloropsis gaditana (strain CCMP526)</name>
    <name type="common">Green microalga</name>
    <name type="synonym">Microchloropsis gaditana</name>
    <dbReference type="NCBI Taxonomy" id="1093141"/>
    <lineage>
        <taxon>Eukaryota</taxon>
        <taxon>Sar</taxon>
        <taxon>Stramenopiles</taxon>
        <taxon>Ochrophyta</taxon>
        <taxon>Eustigmatophyceae</taxon>
        <taxon>Eustigmatales</taxon>
        <taxon>Monodopsidaceae</taxon>
        <taxon>Nannochloropsis</taxon>
    </lineage>
</organism>
<evidence type="ECO:0000256" key="2">
    <source>
        <dbReference type="SAM" id="Phobius"/>
    </source>
</evidence>
<gene>
    <name evidence="3" type="ORF">NGATSA_3037000</name>
</gene>
<name>I2CPM0_NANGC</name>